<gene>
    <name evidence="6" type="ORF">D9611_002450</name>
</gene>
<dbReference type="PANTHER" id="PTHR21240">
    <property type="entry name" value="2-AMINO-3-CARBOXYLMUCONATE-6-SEMIALDEHYDE DECARBOXYLASE"/>
    <property type="match status" value="1"/>
</dbReference>
<reference evidence="6 7" key="1">
    <citation type="journal article" date="2020" name="ISME J.">
        <title>Uncovering the hidden diversity of litter-decomposition mechanisms in mushroom-forming fungi.</title>
        <authorList>
            <person name="Floudas D."/>
            <person name="Bentzer J."/>
            <person name="Ahren D."/>
            <person name="Johansson T."/>
            <person name="Persson P."/>
            <person name="Tunlid A."/>
        </authorList>
    </citation>
    <scope>NUCLEOTIDE SEQUENCE [LARGE SCALE GENOMIC DNA]</scope>
    <source>
        <strain evidence="6 7">CBS 175.51</strain>
    </source>
</reference>
<evidence type="ECO:0000256" key="3">
    <source>
        <dbReference type="ARBA" id="ARBA00023239"/>
    </source>
</evidence>
<dbReference type="SMART" id="SM00822">
    <property type="entry name" value="PKS_KR"/>
    <property type="match status" value="1"/>
</dbReference>
<evidence type="ECO:0000259" key="5">
    <source>
        <dbReference type="SMART" id="SM00822"/>
    </source>
</evidence>
<dbReference type="CDD" id="cd01292">
    <property type="entry name" value="metallo-dependent_hydrolases"/>
    <property type="match status" value="1"/>
</dbReference>
<dbReference type="OrthoDB" id="2832284at2759"/>
<dbReference type="SUPFAM" id="SSF51556">
    <property type="entry name" value="Metallo-dependent hydrolases"/>
    <property type="match status" value="1"/>
</dbReference>
<dbReference type="InterPro" id="IPR020904">
    <property type="entry name" value="Sc_DH/Rdtase_CS"/>
</dbReference>
<dbReference type="SUPFAM" id="SSF51735">
    <property type="entry name" value="NAD(P)-binding Rossmann-fold domains"/>
    <property type="match status" value="1"/>
</dbReference>
<keyword evidence="3 4" id="KW-0456">Lyase</keyword>
<keyword evidence="2" id="KW-0521">NADP</keyword>
<organism evidence="6 7">
    <name type="scientific">Ephemerocybe angulata</name>
    <dbReference type="NCBI Taxonomy" id="980116"/>
    <lineage>
        <taxon>Eukaryota</taxon>
        <taxon>Fungi</taxon>
        <taxon>Dikarya</taxon>
        <taxon>Basidiomycota</taxon>
        <taxon>Agaricomycotina</taxon>
        <taxon>Agaricomycetes</taxon>
        <taxon>Agaricomycetidae</taxon>
        <taxon>Agaricales</taxon>
        <taxon>Agaricineae</taxon>
        <taxon>Psathyrellaceae</taxon>
        <taxon>Ephemerocybe</taxon>
    </lineage>
</organism>
<dbReference type="Gene3D" id="3.20.20.140">
    <property type="entry name" value="Metal-dependent hydrolases"/>
    <property type="match status" value="1"/>
</dbReference>
<evidence type="ECO:0000256" key="1">
    <source>
        <dbReference type="ARBA" id="ARBA00022793"/>
    </source>
</evidence>
<evidence type="ECO:0000313" key="7">
    <source>
        <dbReference type="Proteomes" id="UP000541558"/>
    </source>
</evidence>
<sequence length="611" mass="66983">MTKPVVVVTGASRGIGLAVTRYLLSSEFNAVVVAISRSCSPELFELGLSNKDLDIISCDVADEHLFTNELQNTARKHHSIDALILNAGVLEPVGKIASIPLASWKSHFDVNFFSLITALQASLPALRKSSLGGRVVFISSGAAVKGTAAWGPYNASKAAMNSLCRTVAEEEPDVISVALRPGMVDTTMQADIRAIGGNLLNPSDYAKFVQAHADNKLVKPEDCGHVIAALALQAPKSLSGQFVSWDGVECKPYRKEGNAAWLRLDRPPSFPSSLSSMPCIDIHHHFFPPDLQKTKAQSNMDLGWRTPPGHLHWTPELSLKAMDDLAVDVSILSYPAISSGSVCEEDRKNARERNLFAHRVCQQYPSRFGFFATLPFFDDVEGCLEEIQFAFDELHADGISLASSYGLGAVAKYVGDDSYESIWRELDKRNAVVFLHGAQTPSSTPYPHAFLGVPITEVPNETFKAAAHLVVSGRKRRYPNVKIILAHMGGTLASMAARTAVLSNYMGCTLSPEEILEDFKSFYFDTALSAYGPTLATMEAFAKPGHILFGTDFPAVSTDTVSWFNRQLREHYLPANSDGLRDVFYRNTLALLPNIARYLKNRHQEEENTTQ</sequence>
<dbReference type="InterPro" id="IPR002347">
    <property type="entry name" value="SDR_fam"/>
</dbReference>
<dbReference type="InterPro" id="IPR036291">
    <property type="entry name" value="NAD(P)-bd_dom_sf"/>
</dbReference>
<comment type="similarity">
    <text evidence="4">Belongs to the metallo-dependent hydrolases superfamily.</text>
</comment>
<dbReference type="Pfam" id="PF00106">
    <property type="entry name" value="adh_short"/>
    <property type="match status" value="1"/>
</dbReference>
<keyword evidence="1 4" id="KW-0210">Decarboxylase</keyword>
<dbReference type="EMBL" id="JAACJK010000109">
    <property type="protein sequence ID" value="KAF5333568.1"/>
    <property type="molecule type" value="Genomic_DNA"/>
</dbReference>
<evidence type="ECO:0000313" key="6">
    <source>
        <dbReference type="EMBL" id="KAF5333568.1"/>
    </source>
</evidence>
<proteinExistence type="inferred from homology"/>
<evidence type="ECO:0000256" key="2">
    <source>
        <dbReference type="ARBA" id="ARBA00022857"/>
    </source>
</evidence>
<dbReference type="Gene3D" id="3.40.50.720">
    <property type="entry name" value="NAD(P)-binding Rossmann-like Domain"/>
    <property type="match status" value="1"/>
</dbReference>
<protein>
    <recommendedName>
        <fullName evidence="5">Ketoreductase domain-containing protein</fullName>
    </recommendedName>
</protein>
<dbReference type="CDD" id="cd05367">
    <property type="entry name" value="SPR-like_SDR_c"/>
    <property type="match status" value="1"/>
</dbReference>
<dbReference type="PANTHER" id="PTHR21240:SF28">
    <property type="entry name" value="ISO-OROTATE DECARBOXYLASE (EUROFUNG)"/>
    <property type="match status" value="1"/>
</dbReference>
<dbReference type="Pfam" id="PF04909">
    <property type="entry name" value="Amidohydro_2"/>
    <property type="match status" value="1"/>
</dbReference>
<dbReference type="Proteomes" id="UP000541558">
    <property type="component" value="Unassembled WGS sequence"/>
</dbReference>
<feature type="domain" description="Ketoreductase" evidence="5">
    <location>
        <begin position="4"/>
        <end position="205"/>
    </location>
</feature>
<dbReference type="AlphaFoldDB" id="A0A8H5FEJ2"/>
<name>A0A8H5FEJ2_9AGAR</name>
<evidence type="ECO:0000256" key="4">
    <source>
        <dbReference type="RuleBase" id="RU366045"/>
    </source>
</evidence>
<accession>A0A8H5FEJ2</accession>
<dbReference type="GO" id="GO:0016831">
    <property type="term" value="F:carboxy-lyase activity"/>
    <property type="evidence" value="ECO:0007669"/>
    <property type="project" value="UniProtKB-KW"/>
</dbReference>
<dbReference type="GO" id="GO:0005737">
    <property type="term" value="C:cytoplasm"/>
    <property type="evidence" value="ECO:0007669"/>
    <property type="project" value="TreeGrafter"/>
</dbReference>
<dbReference type="InterPro" id="IPR032466">
    <property type="entry name" value="Metal_Hydrolase"/>
</dbReference>
<dbReference type="PRINTS" id="PR00080">
    <property type="entry name" value="SDRFAMILY"/>
</dbReference>
<dbReference type="PRINTS" id="PR00081">
    <property type="entry name" value="GDHRDH"/>
</dbReference>
<keyword evidence="7" id="KW-1185">Reference proteome</keyword>
<dbReference type="InterPro" id="IPR006680">
    <property type="entry name" value="Amidohydro-rel"/>
</dbReference>
<dbReference type="PROSITE" id="PS00061">
    <property type="entry name" value="ADH_SHORT"/>
    <property type="match status" value="1"/>
</dbReference>
<dbReference type="GO" id="GO:0016787">
    <property type="term" value="F:hydrolase activity"/>
    <property type="evidence" value="ECO:0007669"/>
    <property type="project" value="InterPro"/>
</dbReference>
<dbReference type="InterPro" id="IPR057326">
    <property type="entry name" value="KR_dom"/>
</dbReference>
<dbReference type="InterPro" id="IPR032465">
    <property type="entry name" value="ACMSD"/>
</dbReference>
<dbReference type="GO" id="GO:0019748">
    <property type="term" value="P:secondary metabolic process"/>
    <property type="evidence" value="ECO:0007669"/>
    <property type="project" value="TreeGrafter"/>
</dbReference>
<comment type="caution">
    <text evidence="6">The sequence shown here is derived from an EMBL/GenBank/DDBJ whole genome shotgun (WGS) entry which is preliminary data.</text>
</comment>